<dbReference type="InterPro" id="IPR036709">
    <property type="entry name" value="Autotransporte_beta_dom_sf"/>
</dbReference>
<comment type="caution">
    <text evidence="2">The sequence shown here is derived from an EMBL/GenBank/DDBJ whole genome shotgun (WGS) entry which is preliminary data.</text>
</comment>
<reference evidence="2" key="1">
    <citation type="submission" date="2020-10" db="EMBL/GenBank/DDBJ databases">
        <authorList>
            <person name="Gilroy R."/>
        </authorList>
    </citation>
    <scope>NUCLEOTIDE SEQUENCE</scope>
    <source>
        <strain evidence="2">ChiGjej3B3-5194</strain>
    </source>
</reference>
<keyword evidence="1" id="KW-0732">Signal</keyword>
<name>A0A9D1FH83_9PROT</name>
<dbReference type="Proteomes" id="UP000886742">
    <property type="component" value="Unassembled WGS sequence"/>
</dbReference>
<evidence type="ECO:0000313" key="3">
    <source>
        <dbReference type="Proteomes" id="UP000886742"/>
    </source>
</evidence>
<feature type="chain" id="PRO_5038723302" description="Outer membrane protein" evidence="1">
    <location>
        <begin position="22"/>
        <end position="370"/>
    </location>
</feature>
<feature type="signal peptide" evidence="1">
    <location>
        <begin position="1"/>
        <end position="21"/>
    </location>
</feature>
<reference evidence="2" key="2">
    <citation type="journal article" date="2021" name="PeerJ">
        <title>Extensive microbial diversity within the chicken gut microbiome revealed by metagenomics and culture.</title>
        <authorList>
            <person name="Gilroy R."/>
            <person name="Ravi A."/>
            <person name="Getino M."/>
            <person name="Pursley I."/>
            <person name="Horton D.L."/>
            <person name="Alikhan N.F."/>
            <person name="Baker D."/>
            <person name="Gharbi K."/>
            <person name="Hall N."/>
            <person name="Watson M."/>
            <person name="Adriaenssens E.M."/>
            <person name="Foster-Nyarko E."/>
            <person name="Jarju S."/>
            <person name="Secka A."/>
            <person name="Antonio M."/>
            <person name="Oren A."/>
            <person name="Chaudhuri R.R."/>
            <person name="La Ragione R."/>
            <person name="Hildebrand F."/>
            <person name="Pallen M.J."/>
        </authorList>
    </citation>
    <scope>NUCLEOTIDE SEQUENCE</scope>
    <source>
        <strain evidence="2">ChiGjej3B3-5194</strain>
    </source>
</reference>
<protein>
    <recommendedName>
        <fullName evidence="4">Outer membrane protein</fullName>
    </recommendedName>
</protein>
<organism evidence="2 3">
    <name type="scientific">Candidatus Enterousia intestinigallinarum</name>
    <dbReference type="NCBI Taxonomy" id="2840790"/>
    <lineage>
        <taxon>Bacteria</taxon>
        <taxon>Pseudomonadati</taxon>
        <taxon>Pseudomonadota</taxon>
        <taxon>Alphaproteobacteria</taxon>
        <taxon>Candidatus Enterousia</taxon>
    </lineage>
</organism>
<evidence type="ECO:0000313" key="2">
    <source>
        <dbReference type="EMBL" id="HIS71068.1"/>
    </source>
</evidence>
<evidence type="ECO:0008006" key="4">
    <source>
        <dbReference type="Google" id="ProtNLM"/>
    </source>
</evidence>
<dbReference type="AlphaFoldDB" id="A0A9D1FH83"/>
<accession>A0A9D1FH83</accession>
<sequence>MKKASLLALCAFILSANGAFAAGSHIYANTFTANNITAFQHSIMTTAMQTFEGTAAAALGGRAKLVKHDDKDSKYLYGTTPMYGWPRLYGEYGDDGSVKPEQTGRNGGDIEYAENRPVLNSSWLNWQHFNDDVKFSGYDELNTDTDLIMFGLAGGEAQRGFGISEWGIFGGYVGSTQENNFVNIEEGGGYIGLYTGYNIQKFNLSLAANAGALYNNAENEYGTDEFANMWAGVAMNATYNIALDDSFTIQPGVYAGYTWVGSANYMSMSGNTVANQNFNMFEVAPEIRAIKHIGRGWFGFIDFKYAFMMGHGGDVVVDGIKYDDLNTRDYAEYGIGIEKSIDRFNIALNIHRRDGGRSGWSGGFNLKYIF</sequence>
<proteinExistence type="predicted"/>
<gene>
    <name evidence="2" type="ORF">IAD02_03745</name>
</gene>
<dbReference type="EMBL" id="DVJI01000012">
    <property type="protein sequence ID" value="HIS71068.1"/>
    <property type="molecule type" value="Genomic_DNA"/>
</dbReference>
<evidence type="ECO:0000256" key="1">
    <source>
        <dbReference type="SAM" id="SignalP"/>
    </source>
</evidence>
<dbReference type="SUPFAM" id="SSF103515">
    <property type="entry name" value="Autotransporter"/>
    <property type="match status" value="1"/>
</dbReference>